<evidence type="ECO:0000313" key="8">
    <source>
        <dbReference type="Proteomes" id="UP001210925"/>
    </source>
</evidence>
<feature type="domain" description="UDP-N-acetylglucosamine 2-epimerase" evidence="6">
    <location>
        <begin position="19"/>
        <end position="367"/>
    </location>
</feature>
<evidence type="ECO:0000256" key="4">
    <source>
        <dbReference type="ARBA" id="ARBA00038209"/>
    </source>
</evidence>
<dbReference type="GO" id="GO:0016757">
    <property type="term" value="F:glycosyltransferase activity"/>
    <property type="evidence" value="ECO:0007669"/>
    <property type="project" value="InterPro"/>
</dbReference>
<dbReference type="CDD" id="cd03786">
    <property type="entry name" value="GTB_UDP-GlcNAc_2-Epimerase"/>
    <property type="match status" value="1"/>
</dbReference>
<dbReference type="InterPro" id="IPR003331">
    <property type="entry name" value="UDP_GlcNAc_Epimerase_2_dom"/>
</dbReference>
<dbReference type="PANTHER" id="PTHR43174">
    <property type="entry name" value="UDP-N-ACETYLGLUCOSAMINE 2-EPIMERASE"/>
    <property type="match status" value="1"/>
</dbReference>
<dbReference type="InterPro" id="IPR029767">
    <property type="entry name" value="WecB-like"/>
</dbReference>
<comment type="similarity">
    <text evidence="4">Belongs to the UDP-N-acetylglucosamine 2-epimerase family.</text>
</comment>
<evidence type="ECO:0000256" key="2">
    <source>
        <dbReference type="ARBA" id="ARBA00022679"/>
    </source>
</evidence>
<reference evidence="7" key="1">
    <citation type="submission" date="2020-05" db="EMBL/GenBank/DDBJ databases">
        <title>Phylogenomic resolution of chytrid fungi.</title>
        <authorList>
            <person name="Stajich J.E."/>
            <person name="Amses K."/>
            <person name="Simmons R."/>
            <person name="Seto K."/>
            <person name="Myers J."/>
            <person name="Bonds A."/>
            <person name="Quandt C.A."/>
            <person name="Barry K."/>
            <person name="Liu P."/>
            <person name="Grigoriev I."/>
            <person name="Longcore J.E."/>
            <person name="James T.Y."/>
        </authorList>
    </citation>
    <scope>NUCLEOTIDE SEQUENCE</scope>
    <source>
        <strain evidence="7">PLAUS21</strain>
    </source>
</reference>
<gene>
    <name evidence="7" type="ORF">HK103_001353</name>
</gene>
<dbReference type="SUPFAM" id="SSF53448">
    <property type="entry name" value="Nucleotide-diphospho-sugar transferases"/>
    <property type="match status" value="1"/>
</dbReference>
<dbReference type="InterPro" id="IPR022751">
    <property type="entry name" value="Alpha_mannosyltransferase"/>
</dbReference>
<dbReference type="CDD" id="cd00761">
    <property type="entry name" value="Glyco_tranf_GTA_type"/>
    <property type="match status" value="1"/>
</dbReference>
<evidence type="ECO:0000256" key="3">
    <source>
        <dbReference type="ARBA" id="ARBA00023235"/>
    </source>
</evidence>
<comment type="caution">
    <text evidence="7">The sequence shown here is derived from an EMBL/GenBank/DDBJ whole genome shotgun (WGS) entry which is preliminary data.</text>
</comment>
<proteinExistence type="inferred from homology"/>
<dbReference type="Gene3D" id="3.40.50.2000">
    <property type="entry name" value="Glycogen Phosphorylase B"/>
    <property type="match status" value="2"/>
</dbReference>
<keyword evidence="2" id="KW-0808">Transferase</keyword>
<dbReference type="Gene3D" id="3.90.550.10">
    <property type="entry name" value="Spore Coat Polysaccharide Biosynthesis Protein SpsA, Chain A"/>
    <property type="match status" value="1"/>
</dbReference>
<dbReference type="SUPFAM" id="SSF53756">
    <property type="entry name" value="UDP-Glycosyltransferase/glycogen phosphorylase"/>
    <property type="match status" value="1"/>
</dbReference>
<dbReference type="Pfam" id="PF11051">
    <property type="entry name" value="Mannosyl_trans3"/>
    <property type="match status" value="2"/>
</dbReference>
<keyword evidence="8" id="KW-1185">Reference proteome</keyword>
<dbReference type="EC" id="5.1.3.14" evidence="5"/>
<evidence type="ECO:0000259" key="6">
    <source>
        <dbReference type="Pfam" id="PF02350"/>
    </source>
</evidence>
<evidence type="ECO:0000256" key="5">
    <source>
        <dbReference type="ARBA" id="ARBA00038858"/>
    </source>
</evidence>
<dbReference type="Proteomes" id="UP001210925">
    <property type="component" value="Unassembled WGS sequence"/>
</dbReference>
<organism evidence="7 8">
    <name type="scientific">Boothiomyces macroporosus</name>
    <dbReference type="NCBI Taxonomy" id="261099"/>
    <lineage>
        <taxon>Eukaryota</taxon>
        <taxon>Fungi</taxon>
        <taxon>Fungi incertae sedis</taxon>
        <taxon>Chytridiomycota</taxon>
        <taxon>Chytridiomycota incertae sedis</taxon>
        <taxon>Chytridiomycetes</taxon>
        <taxon>Rhizophydiales</taxon>
        <taxon>Terramycetaceae</taxon>
        <taxon>Boothiomyces</taxon>
    </lineage>
</organism>
<dbReference type="EMBL" id="JADGKB010000134">
    <property type="protein sequence ID" value="KAJ3252652.1"/>
    <property type="molecule type" value="Genomic_DNA"/>
</dbReference>
<dbReference type="InterPro" id="IPR029044">
    <property type="entry name" value="Nucleotide-diphossugar_trans"/>
</dbReference>
<sequence>MSIIGTRPETIKMFPVINELQQRNDVLSIVLATGQHQEMVAPLLKTFGIKVDINLNVMVANQKLPDLSVKLMSGISDAIAKTKPDWILVQGDTTSAFIASVAAFYHKVPVGHVEAGLRTYQRYNPFPEELNRRVIGSLASVHFAPTSESYKHLIKEGLPNSQVQVTGNTVIDALKWMSVQPPTEKALKLERKIRKNCDDCNDMKIVLVTAHRRENWGKPLENICKAIKALANEHPTVRFVFPMHMNPEVRRVAQTELAQVSNVVLCEPLDYDVFAHLMKSVYLVMTDSGGIQEEATAFSVPILVLRETTERPEGVNAGVAKLVGTKETDIFNEGNRMLVDLEYYKSFVKSSSPYGDGKAAKRIVETITSAAVHSVAVSGSMSAELSNDVVPVPPSPPKMAPDRSLKDILEMKSRFPENGDGVGENGITAIISTYKRPKTIIRIVEAIANQSIPPKEIWITAFSSPFEGEYKKIIDEYNASGKTKIPVHLITGAPQFTYFARFQVGLLAPTKYVAIFDDDVIPEGVHAFRNMLHTFNLESNDYYGMYGCKGHVINTEQKTLEQSEYYYNYFTHEPEHIEQADVVGGLWFMKQEWVKFMFVEDPITYATGEDFQLTAMLSKHANIPTYIFPVDMNDKTSFLHSADFETIADGEKTTGNGLKHYNGADWDPHHLRNTVAWYLLNRGMTRPRAYMMYERHINVMFYVKDNAQAQFLVKAHQAIVKLKEKGAQDGKTWRPFVSIGGLSTHTDQQNLDLLTEIQATFGTSVKWKENFLGYWTLELGRGDYGLDKGKDLISRTLLSFHHQLVNTQPIAVVLTTSKIDESTVAAGLTAVDYGTPVVVLDSHQNDDYSPYEKKWRKVLLGLADRAVTDEYICLDDDCDTLAKIQTRTRILCKKYERYNIQQFTSLLLEYKRLDQIIDHPNADQIEGTKEMIENTMLEWFVPTVTIKSLTGTFANQGIVFTIDDHSFNQVYHSILVIASIHESAIPIHVYYLAYELSTPNFNRLNEIFNVQLHNLHKVFDETKIERGYNRNTLALFAAPCMECILVEDSLLVESPESLFSFPEYNETGLLLFKDSQNDGRVYDWLQGILLDDEFRSIQVDSSVVVVNKQKRLMTMLALVFIDTFKSRQINPQDGLWISAAIAKEAVSINDSESVSVGYHDQNEFCTVTHGQFDSNDKLIHFRFTSAFEKINNWIKECSESNIDKSSSLLCVTVDYCSMNTIDPQTKLLIDKMSILWNKAFT</sequence>
<name>A0AAD5Y535_9FUNG</name>
<comment type="similarity">
    <text evidence="1">Belongs to the MNN1/MNT family.</text>
</comment>
<dbReference type="AlphaFoldDB" id="A0AAD5Y535"/>
<evidence type="ECO:0000256" key="1">
    <source>
        <dbReference type="ARBA" id="ARBA00009105"/>
    </source>
</evidence>
<dbReference type="GO" id="GO:0008761">
    <property type="term" value="F:UDP-N-acetylglucosamine 2-epimerase activity"/>
    <property type="evidence" value="ECO:0007669"/>
    <property type="project" value="UniProtKB-EC"/>
</dbReference>
<protein>
    <recommendedName>
        <fullName evidence="5">UDP-N-acetylglucosamine 2-epimerase (non-hydrolyzing)</fullName>
        <ecNumber evidence="5">5.1.3.14</ecNumber>
    </recommendedName>
</protein>
<accession>A0AAD5Y535</accession>
<dbReference type="Pfam" id="PF02350">
    <property type="entry name" value="Epimerase_2"/>
    <property type="match status" value="1"/>
</dbReference>
<dbReference type="PANTHER" id="PTHR43174:SF2">
    <property type="entry name" value="UDP-N-ACETYLGLUCOSAMINE 2-EPIMERASE"/>
    <property type="match status" value="1"/>
</dbReference>
<dbReference type="NCBIfam" id="TIGR00236">
    <property type="entry name" value="wecB"/>
    <property type="match status" value="1"/>
</dbReference>
<evidence type="ECO:0000313" key="7">
    <source>
        <dbReference type="EMBL" id="KAJ3252652.1"/>
    </source>
</evidence>
<keyword evidence="3" id="KW-0413">Isomerase</keyword>